<organism evidence="1 2">
    <name type="scientific">Cinchona calisaya</name>
    <dbReference type="NCBI Taxonomy" id="153742"/>
    <lineage>
        <taxon>Eukaryota</taxon>
        <taxon>Viridiplantae</taxon>
        <taxon>Streptophyta</taxon>
        <taxon>Embryophyta</taxon>
        <taxon>Tracheophyta</taxon>
        <taxon>Spermatophyta</taxon>
        <taxon>Magnoliopsida</taxon>
        <taxon>eudicotyledons</taxon>
        <taxon>Gunneridae</taxon>
        <taxon>Pentapetalae</taxon>
        <taxon>asterids</taxon>
        <taxon>lamiids</taxon>
        <taxon>Gentianales</taxon>
        <taxon>Rubiaceae</taxon>
        <taxon>Cinchonoideae</taxon>
        <taxon>Cinchoneae</taxon>
        <taxon>Cinchona</taxon>
    </lineage>
</organism>
<accession>A0ABD3B1U4</accession>
<dbReference type="AlphaFoldDB" id="A0ABD3B1U4"/>
<gene>
    <name evidence="1" type="ORF">ACH5RR_000845</name>
</gene>
<keyword evidence="2" id="KW-1185">Reference proteome</keyword>
<proteinExistence type="predicted"/>
<evidence type="ECO:0000313" key="1">
    <source>
        <dbReference type="EMBL" id="KAL3537479.1"/>
    </source>
</evidence>
<dbReference type="EMBL" id="JBJUIK010000001">
    <property type="protein sequence ID" value="KAL3537479.1"/>
    <property type="molecule type" value="Genomic_DNA"/>
</dbReference>
<sequence length="188" mass="20745">MEGLLNDWRVFSSSIDRKPKAFNEMKNVTPAVGRKPRRRKIQVTMTVSYLASLGHMSLGSHEAYMTQVACGLSYTGFLLFNPMHNFSSNSSSLTQLLSLFSIEHLGRNSSSIESSAVLTPSKALTKPSIIEQVLIPCPVEDYSEYILNGPDSGILVSIPNILDVGVLTELRPHGIANNYILYLELTEP</sequence>
<reference evidence="1 2" key="1">
    <citation type="submission" date="2024-11" db="EMBL/GenBank/DDBJ databases">
        <title>A near-complete genome assembly of Cinchona calisaya.</title>
        <authorList>
            <person name="Lian D.C."/>
            <person name="Zhao X.W."/>
            <person name="Wei L."/>
        </authorList>
    </citation>
    <scope>NUCLEOTIDE SEQUENCE [LARGE SCALE GENOMIC DNA]</scope>
    <source>
        <tissue evidence="1">Nenye</tissue>
    </source>
</reference>
<comment type="caution">
    <text evidence="1">The sequence shown here is derived from an EMBL/GenBank/DDBJ whole genome shotgun (WGS) entry which is preliminary data.</text>
</comment>
<protein>
    <submittedName>
        <fullName evidence="1">Uncharacterized protein</fullName>
    </submittedName>
</protein>
<name>A0ABD3B1U4_9GENT</name>
<evidence type="ECO:0000313" key="2">
    <source>
        <dbReference type="Proteomes" id="UP001630127"/>
    </source>
</evidence>
<dbReference type="Proteomes" id="UP001630127">
    <property type="component" value="Unassembled WGS sequence"/>
</dbReference>